<dbReference type="GO" id="GO:0042026">
    <property type="term" value="P:protein refolding"/>
    <property type="evidence" value="ECO:0007669"/>
    <property type="project" value="TreeGrafter"/>
</dbReference>
<evidence type="ECO:0000256" key="2">
    <source>
        <dbReference type="ARBA" id="ARBA00011738"/>
    </source>
</evidence>
<dbReference type="CDD" id="cd06257">
    <property type="entry name" value="DnaJ"/>
    <property type="match status" value="1"/>
</dbReference>
<evidence type="ECO:0000256" key="10">
    <source>
        <dbReference type="ARBA" id="ARBA00023186"/>
    </source>
</evidence>
<feature type="repeat" description="CXXCXGXG motif" evidence="14">
    <location>
        <begin position="197"/>
        <end position="204"/>
    </location>
</feature>
<evidence type="ECO:0000256" key="6">
    <source>
        <dbReference type="ARBA" id="ARBA00022737"/>
    </source>
</evidence>
<dbReference type="PANTHER" id="PTHR43096">
    <property type="entry name" value="DNAJ HOMOLOG 1, MITOCHONDRIAL-RELATED"/>
    <property type="match status" value="1"/>
</dbReference>
<dbReference type="GO" id="GO:0009408">
    <property type="term" value="P:response to heat"/>
    <property type="evidence" value="ECO:0007669"/>
    <property type="project" value="InterPro"/>
</dbReference>
<evidence type="ECO:0000256" key="14">
    <source>
        <dbReference type="HAMAP-Rule" id="MF_01152"/>
    </source>
</evidence>
<evidence type="ECO:0000256" key="5">
    <source>
        <dbReference type="ARBA" id="ARBA00022723"/>
    </source>
</evidence>
<dbReference type="NCBIfam" id="TIGR02349">
    <property type="entry name" value="DnaJ_bact"/>
    <property type="match status" value="1"/>
</dbReference>
<dbReference type="InterPro" id="IPR002939">
    <property type="entry name" value="DnaJ_C"/>
</dbReference>
<organism evidence="18 19">
    <name type="scientific">Candidatus Schekmanbacteria bacterium RBG_13_48_7</name>
    <dbReference type="NCBI Taxonomy" id="1817878"/>
    <lineage>
        <taxon>Bacteria</taxon>
        <taxon>Candidatus Schekmaniibacteriota</taxon>
    </lineage>
</organism>
<dbReference type="PANTHER" id="PTHR43096:SF52">
    <property type="entry name" value="DNAJ HOMOLOG 1, MITOCHONDRIAL-RELATED"/>
    <property type="match status" value="1"/>
</dbReference>
<comment type="function">
    <text evidence="11 14">Participates actively in the response to hyperosmotic and heat shock by preventing the aggregation of stress-denatured proteins and by disaggregating proteins, also in an autonomous, DnaK-independent fashion. Unfolded proteins bind initially to DnaJ; upon interaction with the DnaJ-bound protein, DnaK hydrolyzes its bound ATP, resulting in the formation of a stable complex. GrpE releases ADP from DnaK; ATP binding to DnaK triggers the release of the substrate protein, thus completing the reaction cycle. Several rounds of ATP-dependent interactions between DnaJ, DnaK and GrpE are required for fully efficient folding. Also involved, together with DnaK and GrpE, in the DNA replication of plasmids through activation of initiation proteins.</text>
</comment>
<evidence type="ECO:0000259" key="16">
    <source>
        <dbReference type="PROSITE" id="PS50076"/>
    </source>
</evidence>
<dbReference type="GO" id="GO:0005524">
    <property type="term" value="F:ATP binding"/>
    <property type="evidence" value="ECO:0007669"/>
    <property type="project" value="InterPro"/>
</dbReference>
<dbReference type="Pfam" id="PF01556">
    <property type="entry name" value="DnaJ_C"/>
    <property type="match status" value="1"/>
</dbReference>
<dbReference type="GO" id="GO:0031072">
    <property type="term" value="F:heat shock protein binding"/>
    <property type="evidence" value="ECO:0007669"/>
    <property type="project" value="InterPro"/>
</dbReference>
<evidence type="ECO:0000256" key="8">
    <source>
        <dbReference type="ARBA" id="ARBA00022833"/>
    </source>
</evidence>
<feature type="repeat" description="CXXCXGXG motif" evidence="14">
    <location>
        <begin position="161"/>
        <end position="168"/>
    </location>
</feature>
<dbReference type="GO" id="GO:0008270">
    <property type="term" value="F:zinc ion binding"/>
    <property type="evidence" value="ECO:0007669"/>
    <property type="project" value="UniProtKB-UniRule"/>
</dbReference>
<dbReference type="SUPFAM" id="SSF46565">
    <property type="entry name" value="Chaperone J-domain"/>
    <property type="match status" value="1"/>
</dbReference>
<dbReference type="InterPro" id="IPR036869">
    <property type="entry name" value="J_dom_sf"/>
</dbReference>
<comment type="subcellular location">
    <subcellularLocation>
        <location evidence="1 14">Cytoplasm</location>
    </subcellularLocation>
</comment>
<dbReference type="InterPro" id="IPR018253">
    <property type="entry name" value="DnaJ_domain_CS"/>
</dbReference>
<dbReference type="PRINTS" id="PR00625">
    <property type="entry name" value="JDOMAIN"/>
</dbReference>
<evidence type="ECO:0000256" key="7">
    <source>
        <dbReference type="ARBA" id="ARBA00022771"/>
    </source>
</evidence>
<proteinExistence type="inferred from homology"/>
<evidence type="ECO:0000256" key="3">
    <source>
        <dbReference type="ARBA" id="ARBA00022490"/>
    </source>
</evidence>
<feature type="domain" description="J" evidence="16">
    <location>
        <begin position="6"/>
        <end position="71"/>
    </location>
</feature>
<evidence type="ECO:0000259" key="17">
    <source>
        <dbReference type="PROSITE" id="PS51188"/>
    </source>
</evidence>
<comment type="domain">
    <text evidence="14">The J domain is necessary and sufficient to stimulate DnaK ATPase activity. Zinc center 1 plays an important role in the autonomous, DnaK-independent chaperone activity of DnaJ. Zinc center 2 is essential for interaction with DnaK and for DnaJ activity.</text>
</comment>
<dbReference type="GO" id="GO:0005737">
    <property type="term" value="C:cytoplasm"/>
    <property type="evidence" value="ECO:0007669"/>
    <property type="project" value="UniProtKB-SubCell"/>
</dbReference>
<evidence type="ECO:0000256" key="9">
    <source>
        <dbReference type="ARBA" id="ARBA00023016"/>
    </source>
</evidence>
<gene>
    <name evidence="14" type="primary">dnaJ</name>
    <name evidence="18" type="ORF">A2161_11075</name>
</gene>
<dbReference type="PROSITE" id="PS50076">
    <property type="entry name" value="DNAJ_2"/>
    <property type="match status" value="1"/>
</dbReference>
<dbReference type="FunFam" id="2.10.230.10:FF:000002">
    <property type="entry name" value="Molecular chaperone DnaJ"/>
    <property type="match status" value="1"/>
</dbReference>
<sequence>MNTHKDYYEILGVDRNATSTQIKSAYRKVAIESHPDRNPGNPDAEERFKLAAEAYEVLSNSEKRKIYDTYGYDGLKGTGFSGFSGFDEIFASFGDFFGDFFGAGTHTRTRAKRGNDLRFDLELQFEEAIFGTTCPITLERMEKCSTCHGNGAKPDTKLQKCSVCHGSGQVRQVTGFLSIATTCRKCNGKGTIITHPCKTCNGVGSESKPHTLEVKIPPGVEDNMRLRLAGEGEQGQNGGPPGDLYVFIKVNPHAFFKRDGNDIYIEIPITFTQATLGDQIEVPTLQSTRKLVIPKSTQNGQQFRFRSEGVADLKGWGRGDQIIQIVVETPTNLTSRQEDLLREFAAISGEDVFPKRKKFIEWLKQTFKKENNK</sequence>
<feature type="binding site" evidence="14">
    <location>
        <position position="186"/>
    </location>
    <ligand>
        <name>Zn(2+)</name>
        <dbReference type="ChEBI" id="CHEBI:29105"/>
        <label>2</label>
    </ligand>
</feature>
<dbReference type="GO" id="GO:0051082">
    <property type="term" value="F:unfolded protein binding"/>
    <property type="evidence" value="ECO:0007669"/>
    <property type="project" value="UniProtKB-UniRule"/>
</dbReference>
<dbReference type="AlphaFoldDB" id="A0A1F7RUP7"/>
<dbReference type="InterPro" id="IPR012724">
    <property type="entry name" value="DnaJ"/>
</dbReference>
<keyword evidence="8 14" id="KW-0862">Zinc</keyword>
<feature type="binding site" evidence="14">
    <location>
        <position position="164"/>
    </location>
    <ligand>
        <name>Zn(2+)</name>
        <dbReference type="ChEBI" id="CHEBI:29105"/>
        <label>2</label>
    </ligand>
</feature>
<dbReference type="NCBIfam" id="NF008035">
    <property type="entry name" value="PRK10767.1"/>
    <property type="match status" value="1"/>
</dbReference>
<dbReference type="PROSITE" id="PS00636">
    <property type="entry name" value="DNAJ_1"/>
    <property type="match status" value="1"/>
</dbReference>
<feature type="repeat" description="CXXCXGXG motif" evidence="14">
    <location>
        <begin position="144"/>
        <end position="151"/>
    </location>
</feature>
<dbReference type="Pfam" id="PF00684">
    <property type="entry name" value="DnaJ_CXXCXGXG"/>
    <property type="match status" value="1"/>
</dbReference>
<keyword evidence="9 14" id="KW-0346">Stress response</keyword>
<evidence type="ECO:0000313" key="19">
    <source>
        <dbReference type="Proteomes" id="UP000179266"/>
    </source>
</evidence>
<reference evidence="18 19" key="1">
    <citation type="journal article" date="2016" name="Nat. Commun.">
        <title>Thousands of microbial genomes shed light on interconnected biogeochemical processes in an aquifer system.</title>
        <authorList>
            <person name="Anantharaman K."/>
            <person name="Brown C.T."/>
            <person name="Hug L.A."/>
            <person name="Sharon I."/>
            <person name="Castelle C.J."/>
            <person name="Probst A.J."/>
            <person name="Thomas B.C."/>
            <person name="Singh A."/>
            <person name="Wilkins M.J."/>
            <person name="Karaoz U."/>
            <person name="Brodie E.L."/>
            <person name="Williams K.H."/>
            <person name="Hubbard S.S."/>
            <person name="Banfield J.F."/>
        </authorList>
    </citation>
    <scope>NUCLEOTIDE SEQUENCE [LARGE SCALE GENOMIC DNA]</scope>
</reference>
<feature type="binding site" evidence="14">
    <location>
        <position position="147"/>
    </location>
    <ligand>
        <name>Zn(2+)</name>
        <dbReference type="ChEBI" id="CHEBI:29105"/>
        <label>1</label>
    </ligand>
</feature>
<feature type="repeat" description="CXXCXGXG motif" evidence="14">
    <location>
        <begin position="183"/>
        <end position="190"/>
    </location>
</feature>
<dbReference type="Gene3D" id="2.60.260.20">
    <property type="entry name" value="Urease metallochaperone UreE, N-terminal domain"/>
    <property type="match status" value="2"/>
</dbReference>
<evidence type="ECO:0000256" key="4">
    <source>
        <dbReference type="ARBA" id="ARBA00022705"/>
    </source>
</evidence>
<comment type="subunit">
    <text evidence="2 14">Homodimer.</text>
</comment>
<dbReference type="Gene3D" id="2.10.230.10">
    <property type="entry name" value="Heat shock protein DnaJ, cysteine-rich domain"/>
    <property type="match status" value="1"/>
</dbReference>
<evidence type="ECO:0000256" key="11">
    <source>
        <dbReference type="ARBA" id="ARBA00053423"/>
    </source>
</evidence>
<dbReference type="EMBL" id="MGDD01000215">
    <property type="protein sequence ID" value="OGL44617.1"/>
    <property type="molecule type" value="Genomic_DNA"/>
</dbReference>
<dbReference type="SUPFAM" id="SSF49493">
    <property type="entry name" value="HSP40/DnaJ peptide-binding domain"/>
    <property type="match status" value="2"/>
</dbReference>
<protein>
    <recommendedName>
        <fullName evidence="13 14">Chaperone protein DnaJ</fullName>
    </recommendedName>
</protein>
<dbReference type="InterPro" id="IPR001305">
    <property type="entry name" value="HSP_DnaJ_Cys-rich_dom"/>
</dbReference>
<dbReference type="CDD" id="cd10747">
    <property type="entry name" value="DnaJ_C"/>
    <property type="match status" value="1"/>
</dbReference>
<dbReference type="Gene3D" id="1.10.287.110">
    <property type="entry name" value="DnaJ domain"/>
    <property type="match status" value="1"/>
</dbReference>
<accession>A0A1F7RUP7</accession>
<evidence type="ECO:0000256" key="15">
    <source>
        <dbReference type="PROSITE-ProRule" id="PRU00546"/>
    </source>
</evidence>
<feature type="binding site" evidence="14">
    <location>
        <position position="144"/>
    </location>
    <ligand>
        <name>Zn(2+)</name>
        <dbReference type="ChEBI" id="CHEBI:29105"/>
        <label>1</label>
    </ligand>
</feature>
<evidence type="ECO:0000256" key="12">
    <source>
        <dbReference type="ARBA" id="ARBA00061004"/>
    </source>
</evidence>
<evidence type="ECO:0000313" key="18">
    <source>
        <dbReference type="EMBL" id="OGL44617.1"/>
    </source>
</evidence>
<keyword evidence="7 14" id="KW-0863">Zinc-finger</keyword>
<feature type="binding site" evidence="14">
    <location>
        <position position="197"/>
    </location>
    <ligand>
        <name>Zn(2+)</name>
        <dbReference type="ChEBI" id="CHEBI:29105"/>
        <label>1</label>
    </ligand>
</feature>
<keyword evidence="10 14" id="KW-0143">Chaperone</keyword>
<dbReference type="GO" id="GO:0006260">
    <property type="term" value="P:DNA replication"/>
    <property type="evidence" value="ECO:0007669"/>
    <property type="project" value="UniProtKB-KW"/>
</dbReference>
<keyword evidence="5 14" id="KW-0479">Metal-binding</keyword>
<feature type="binding site" evidence="14">
    <location>
        <position position="200"/>
    </location>
    <ligand>
        <name>Zn(2+)</name>
        <dbReference type="ChEBI" id="CHEBI:29105"/>
        <label>1</label>
    </ligand>
</feature>
<comment type="similarity">
    <text evidence="12 14">Belongs to the DnaJ family.</text>
</comment>
<dbReference type="InterPro" id="IPR008971">
    <property type="entry name" value="HSP40/DnaJ_pept-bd"/>
</dbReference>
<evidence type="ECO:0000256" key="13">
    <source>
        <dbReference type="ARBA" id="ARBA00067609"/>
    </source>
</evidence>
<keyword evidence="4 14" id="KW-0235">DNA replication</keyword>
<dbReference type="FunFam" id="2.60.260.20:FF:000004">
    <property type="entry name" value="Molecular chaperone DnaJ"/>
    <property type="match status" value="1"/>
</dbReference>
<keyword evidence="6 14" id="KW-0677">Repeat</keyword>
<dbReference type="HAMAP" id="MF_01152">
    <property type="entry name" value="DnaJ"/>
    <property type="match status" value="1"/>
</dbReference>
<comment type="caution">
    <text evidence="18">The sequence shown here is derived from an EMBL/GenBank/DDBJ whole genome shotgun (WGS) entry which is preliminary data.</text>
</comment>
<feature type="domain" description="CR-type" evidence="17">
    <location>
        <begin position="131"/>
        <end position="209"/>
    </location>
</feature>
<comment type="cofactor">
    <cofactor evidence="14">
        <name>Zn(2+)</name>
        <dbReference type="ChEBI" id="CHEBI:29105"/>
    </cofactor>
    <text evidence="14">Binds 2 Zn(2+) ions per monomer.</text>
</comment>
<feature type="binding site" evidence="14">
    <location>
        <position position="183"/>
    </location>
    <ligand>
        <name>Zn(2+)</name>
        <dbReference type="ChEBI" id="CHEBI:29105"/>
        <label>2</label>
    </ligand>
</feature>
<dbReference type="PROSITE" id="PS51188">
    <property type="entry name" value="ZF_CR"/>
    <property type="match status" value="1"/>
</dbReference>
<feature type="zinc finger region" description="CR-type" evidence="15">
    <location>
        <begin position="131"/>
        <end position="209"/>
    </location>
</feature>
<keyword evidence="3 14" id="KW-0963">Cytoplasm</keyword>
<dbReference type="SUPFAM" id="SSF57938">
    <property type="entry name" value="DnaJ/Hsp40 cysteine-rich domain"/>
    <property type="match status" value="1"/>
</dbReference>
<name>A0A1F7RUP7_9BACT</name>
<dbReference type="Proteomes" id="UP000179266">
    <property type="component" value="Unassembled WGS sequence"/>
</dbReference>
<dbReference type="Pfam" id="PF00226">
    <property type="entry name" value="DnaJ"/>
    <property type="match status" value="1"/>
</dbReference>
<dbReference type="InterPro" id="IPR036410">
    <property type="entry name" value="HSP_DnaJ_Cys-rich_dom_sf"/>
</dbReference>
<dbReference type="SMART" id="SM00271">
    <property type="entry name" value="DnaJ"/>
    <property type="match status" value="1"/>
</dbReference>
<evidence type="ECO:0000256" key="1">
    <source>
        <dbReference type="ARBA" id="ARBA00004496"/>
    </source>
</evidence>
<feature type="binding site" evidence="14">
    <location>
        <position position="161"/>
    </location>
    <ligand>
        <name>Zn(2+)</name>
        <dbReference type="ChEBI" id="CHEBI:29105"/>
        <label>2</label>
    </ligand>
</feature>
<dbReference type="InterPro" id="IPR001623">
    <property type="entry name" value="DnaJ_domain"/>
</dbReference>
<dbReference type="FunFam" id="1.10.287.110:FF:000034">
    <property type="entry name" value="Chaperone protein DnaJ"/>
    <property type="match status" value="1"/>
</dbReference>